<proteinExistence type="predicted"/>
<accession>A0ACC5T319</accession>
<protein>
    <submittedName>
        <fullName evidence="1">Bacteriorhodopsin</fullName>
    </submittedName>
</protein>
<evidence type="ECO:0000313" key="1">
    <source>
        <dbReference type="EMBL" id="MBP1875518.1"/>
    </source>
</evidence>
<dbReference type="Proteomes" id="UP000823773">
    <property type="component" value="Unassembled WGS sequence"/>
</dbReference>
<sequence>MAVYQTTDLTAASYSVALFGLAATAILLLLGTAWVGRNWRLPVALCAIAALVGIPAAFEARNAWLAGGGVPVVYHYVGWAISMPVQVMALYFLAKSAGKLGAGLFWRLIVVAVLMVFVRYLGEAQYMHPTLAFLIGLVFWLYILGELYFGRMDDVVRAATGDHLRRGYFWLRLIVTIGWAIYPLGNFLTAFAGMTDDGSLSVAYNVADILNRMAFGVAVLATGVLVSEEAKKTEAHHLPVTPAHSEGRRP</sequence>
<name>A0ACC5T319_ENSAD</name>
<organism evidence="1 2">
    <name type="scientific">Ensifer adhaerens</name>
    <name type="common">Sinorhizobium morelense</name>
    <dbReference type="NCBI Taxonomy" id="106592"/>
    <lineage>
        <taxon>Bacteria</taxon>
        <taxon>Pseudomonadati</taxon>
        <taxon>Pseudomonadota</taxon>
        <taxon>Alphaproteobacteria</taxon>
        <taxon>Hyphomicrobiales</taxon>
        <taxon>Rhizobiaceae</taxon>
        <taxon>Sinorhizobium/Ensifer group</taxon>
        <taxon>Ensifer</taxon>
    </lineage>
</organism>
<reference evidence="1" key="1">
    <citation type="submission" date="2021-03" db="EMBL/GenBank/DDBJ databases">
        <title>Genomic Encyclopedia of Type Strains, Phase IV (KMG-IV): sequencing the most valuable type-strain genomes for metagenomic binning, comparative biology and taxonomic classification.</title>
        <authorList>
            <person name="Goeker M."/>
        </authorList>
    </citation>
    <scope>NUCLEOTIDE SEQUENCE</scope>
    <source>
        <strain evidence="1">DSM 18131</strain>
    </source>
</reference>
<keyword evidence="2" id="KW-1185">Reference proteome</keyword>
<comment type="caution">
    <text evidence="1">The sequence shown here is derived from an EMBL/GenBank/DDBJ whole genome shotgun (WGS) entry which is preliminary data.</text>
</comment>
<dbReference type="EMBL" id="JAGGJR010000011">
    <property type="protein sequence ID" value="MBP1875518.1"/>
    <property type="molecule type" value="Genomic_DNA"/>
</dbReference>
<gene>
    <name evidence="1" type="ORF">J2Z19_005254</name>
</gene>
<evidence type="ECO:0000313" key="2">
    <source>
        <dbReference type="Proteomes" id="UP000823773"/>
    </source>
</evidence>